<dbReference type="PANTHER" id="PTHR30037:SF4">
    <property type="entry name" value="DNA-3-METHYLADENINE GLYCOSYLASE I"/>
    <property type="match status" value="1"/>
</dbReference>
<evidence type="ECO:0000256" key="5">
    <source>
        <dbReference type="ARBA" id="ARBA00023204"/>
    </source>
</evidence>
<organism evidence="10 11">
    <name type="scientific">Paenibacillus validus</name>
    <dbReference type="NCBI Taxonomy" id="44253"/>
    <lineage>
        <taxon>Bacteria</taxon>
        <taxon>Bacillati</taxon>
        <taxon>Bacillota</taxon>
        <taxon>Bacilli</taxon>
        <taxon>Bacillales</taxon>
        <taxon>Paenibacillaceae</taxon>
        <taxon>Paenibacillus</taxon>
    </lineage>
</organism>
<evidence type="ECO:0000256" key="6">
    <source>
        <dbReference type="ARBA" id="ARBA00052558"/>
    </source>
</evidence>
<dbReference type="InterPro" id="IPR005019">
    <property type="entry name" value="Adenine_glyco"/>
</dbReference>
<keyword evidence="5" id="KW-0234">DNA repair</keyword>
<evidence type="ECO:0000256" key="3">
    <source>
        <dbReference type="ARBA" id="ARBA00022801"/>
    </source>
</evidence>
<sequence length="189" mass="21819">MTHRCEWVNEDPLYINYHDHEWGVPVHDDRKLFEMLVLEGAQAGLSWYTVLRKRARYVEAFDGFEPSVVANYDEAKLSELLADPGLIRNRLKIRSAVTNAKAFLRVQQEFGSFDAYIWRFVGGAPKRNRWASLREVPASTPESDAMSKDLKKRGFSFVGSTICYAYMQATGMVRDHTTDCYRYKESMEG</sequence>
<dbReference type="InterPro" id="IPR011257">
    <property type="entry name" value="DNA_glycosylase"/>
</dbReference>
<dbReference type="GO" id="GO:0006284">
    <property type="term" value="P:base-excision repair"/>
    <property type="evidence" value="ECO:0007669"/>
    <property type="project" value="InterPro"/>
</dbReference>
<dbReference type="InterPro" id="IPR004597">
    <property type="entry name" value="Tag"/>
</dbReference>
<dbReference type="GO" id="GO:0046872">
    <property type="term" value="F:metal ion binding"/>
    <property type="evidence" value="ECO:0007669"/>
    <property type="project" value="UniProtKB-KW"/>
</dbReference>
<feature type="binding site" evidence="9">
    <location>
        <position position="180"/>
    </location>
    <ligand>
        <name>Zn(2+)</name>
        <dbReference type="ChEBI" id="CHEBI:29105"/>
    </ligand>
</feature>
<dbReference type="InterPro" id="IPR052891">
    <property type="entry name" value="DNA-3mA_glycosylase"/>
</dbReference>
<evidence type="ECO:0000256" key="7">
    <source>
        <dbReference type="ARBA" id="ARBA00057608"/>
    </source>
</evidence>
<keyword evidence="2" id="KW-0227">DNA damage</keyword>
<dbReference type="EC" id="3.2.2.20" evidence="8"/>
<feature type="binding site" evidence="9">
    <location>
        <position position="176"/>
    </location>
    <ligand>
        <name>Zn(2+)</name>
        <dbReference type="ChEBI" id="CHEBI:29105"/>
    </ligand>
</feature>
<accession>A0A7X3CVS2</accession>
<evidence type="ECO:0000313" key="11">
    <source>
        <dbReference type="Proteomes" id="UP000450917"/>
    </source>
</evidence>
<keyword evidence="10" id="KW-0326">Glycosidase</keyword>
<reference evidence="10 11" key="1">
    <citation type="submission" date="2019-11" db="EMBL/GenBank/DDBJ databases">
        <title>Draft genome sequences of five Paenibacillus species of dairy origin.</title>
        <authorList>
            <person name="Olajide A.M."/>
            <person name="Chen S."/>
            <person name="Lapointe G."/>
        </authorList>
    </citation>
    <scope>NUCLEOTIDE SEQUENCE [LARGE SCALE GENOMIC DNA]</scope>
    <source>
        <strain evidence="10 11">2CS3</strain>
    </source>
</reference>
<dbReference type="EMBL" id="WNZX01000026">
    <property type="protein sequence ID" value="MUG73467.1"/>
    <property type="molecule type" value="Genomic_DNA"/>
</dbReference>
<keyword evidence="1 9" id="KW-0479">Metal-binding</keyword>
<dbReference type="GO" id="GO:0008725">
    <property type="term" value="F:DNA-3-methyladenine glycosylase activity"/>
    <property type="evidence" value="ECO:0007669"/>
    <property type="project" value="UniProtKB-EC"/>
</dbReference>
<evidence type="ECO:0000256" key="2">
    <source>
        <dbReference type="ARBA" id="ARBA00022763"/>
    </source>
</evidence>
<proteinExistence type="predicted"/>
<dbReference type="SUPFAM" id="SSF48150">
    <property type="entry name" value="DNA-glycosylase"/>
    <property type="match status" value="1"/>
</dbReference>
<evidence type="ECO:0000256" key="4">
    <source>
        <dbReference type="ARBA" id="ARBA00022833"/>
    </source>
</evidence>
<dbReference type="PANTHER" id="PTHR30037">
    <property type="entry name" value="DNA-3-METHYLADENINE GLYCOSYLASE 1"/>
    <property type="match status" value="1"/>
</dbReference>
<evidence type="ECO:0000256" key="9">
    <source>
        <dbReference type="PIRSR" id="PIRSR604597-1"/>
    </source>
</evidence>
<gene>
    <name evidence="10" type="primary">tag</name>
    <name evidence="10" type="ORF">GNP93_22860</name>
</gene>
<evidence type="ECO:0000256" key="1">
    <source>
        <dbReference type="ARBA" id="ARBA00022723"/>
    </source>
</evidence>
<dbReference type="Gene3D" id="1.10.340.30">
    <property type="entry name" value="Hypothetical protein, domain 2"/>
    <property type="match status" value="1"/>
</dbReference>
<name>A0A7X3CVS2_9BACL</name>
<protein>
    <recommendedName>
        <fullName evidence="8">DNA-3-methyladenine glycosylase I</fullName>
        <ecNumber evidence="8">3.2.2.20</ecNumber>
    </recommendedName>
</protein>
<keyword evidence="4 9" id="KW-0862">Zinc</keyword>
<dbReference type="Proteomes" id="UP000450917">
    <property type="component" value="Unassembled WGS sequence"/>
</dbReference>
<comment type="function">
    <text evidence="7">Hydrolysis of the deoxyribose N-glycosidic bond to excise 3-methyladenine from the damaged DNA polymer formed by alkylation lesions.</text>
</comment>
<comment type="catalytic activity">
    <reaction evidence="6">
        <text>Hydrolysis of alkylated DNA, releasing 3-methyladenine.</text>
        <dbReference type="EC" id="3.2.2.20"/>
    </reaction>
</comment>
<dbReference type="AlphaFoldDB" id="A0A7X3CVS2"/>
<keyword evidence="11" id="KW-1185">Reference proteome</keyword>
<dbReference type="FunFam" id="1.10.340.30:FF:000009">
    <property type="entry name" value="DNA-3-methyladenine glycosylase I"/>
    <property type="match status" value="1"/>
</dbReference>
<feature type="binding site" evidence="9">
    <location>
        <position position="18"/>
    </location>
    <ligand>
        <name>Zn(2+)</name>
        <dbReference type="ChEBI" id="CHEBI:29105"/>
    </ligand>
</feature>
<evidence type="ECO:0000313" key="10">
    <source>
        <dbReference type="EMBL" id="MUG73467.1"/>
    </source>
</evidence>
<keyword evidence="3 10" id="KW-0378">Hydrolase</keyword>
<dbReference type="RefSeq" id="WP_155615606.1">
    <property type="nucleotide sequence ID" value="NZ_WNZX01000026.1"/>
</dbReference>
<evidence type="ECO:0000256" key="8">
    <source>
        <dbReference type="ARBA" id="ARBA00066766"/>
    </source>
</evidence>
<comment type="caution">
    <text evidence="10">The sequence shown here is derived from an EMBL/GenBank/DDBJ whole genome shotgun (WGS) entry which is preliminary data.</text>
</comment>
<dbReference type="Pfam" id="PF03352">
    <property type="entry name" value="Adenine_glyco"/>
    <property type="match status" value="1"/>
</dbReference>
<dbReference type="NCBIfam" id="TIGR00624">
    <property type="entry name" value="tag"/>
    <property type="match status" value="1"/>
</dbReference>
<feature type="binding site" evidence="9">
    <location>
        <position position="5"/>
    </location>
    <ligand>
        <name>Zn(2+)</name>
        <dbReference type="ChEBI" id="CHEBI:29105"/>
    </ligand>
</feature>